<proteinExistence type="predicted"/>
<reference evidence="1 2" key="1">
    <citation type="journal article" date="2016" name="Int. J. Syst. Evol. Microbiol.">
        <title>Panacibacter ginsenosidivorans gen. nov., sp. nov., with ginsenoside converting activity isolated from soil of a ginseng field.</title>
        <authorList>
            <person name="Siddiqi M.Z."/>
            <person name="Muhammad Shafi S."/>
            <person name="Choi K.D."/>
            <person name="Im W.T."/>
        </authorList>
    </citation>
    <scope>NUCLEOTIDE SEQUENCE [LARGE SCALE GENOMIC DNA]</scope>
    <source>
        <strain evidence="1 2">Gsoil1550</strain>
    </source>
</reference>
<dbReference type="Proteomes" id="UP000321533">
    <property type="component" value="Chromosome"/>
</dbReference>
<dbReference type="KEGG" id="pgin:FRZ67_08415"/>
<gene>
    <name evidence="1" type="ORF">FRZ67_08415</name>
</gene>
<dbReference type="EMBL" id="CP042435">
    <property type="protein sequence ID" value="QEC67317.1"/>
    <property type="molecule type" value="Genomic_DNA"/>
</dbReference>
<organism evidence="1 2">
    <name type="scientific">Panacibacter ginsenosidivorans</name>
    <dbReference type="NCBI Taxonomy" id="1813871"/>
    <lineage>
        <taxon>Bacteria</taxon>
        <taxon>Pseudomonadati</taxon>
        <taxon>Bacteroidota</taxon>
        <taxon>Chitinophagia</taxon>
        <taxon>Chitinophagales</taxon>
        <taxon>Chitinophagaceae</taxon>
        <taxon>Panacibacter</taxon>
    </lineage>
</organism>
<protein>
    <submittedName>
        <fullName evidence="1">Uncharacterized protein</fullName>
    </submittedName>
</protein>
<accession>A0A5B8V771</accession>
<evidence type="ECO:0000313" key="2">
    <source>
        <dbReference type="Proteomes" id="UP000321533"/>
    </source>
</evidence>
<evidence type="ECO:0000313" key="1">
    <source>
        <dbReference type="EMBL" id="QEC67317.1"/>
    </source>
</evidence>
<dbReference type="AlphaFoldDB" id="A0A5B8V771"/>
<name>A0A5B8V771_9BACT</name>
<keyword evidence="2" id="KW-1185">Reference proteome</keyword>
<sequence>MTLCIAWTRKNKRAEELIMATDSRLRSFGSWDCNPKIFTFSRTDCAMCFAGDTAFAYPMMIQLKNTIDANPKIKSRHQRLEVFKGIVLNILNEMLEYKSDYELPAVSFIFGGYCWHRQEFLLWNLKYQKGIKKFTQHSIDFWKGVKGERKITFIGDYIADAKKRLIEKLKANGKLQSGDFEMEPFEVLRDMLVEGQKSADYLDIGGAPQMLKIYKSLNTLPIAVKWKYDEVEKVTLLGHPLSENAKVSNPILDPFDLKLSNTNKYY</sequence>